<dbReference type="Proteomes" id="UP001470230">
    <property type="component" value="Unassembled WGS sequence"/>
</dbReference>
<sequence length="234" mass="27316">MNDFEDLEIINNNEICGNELGIAISDEDFKIVNSTLMINLSSNITYFLSYLSFFKLPPIISSHQPPFAEYFVSEHRFVMMPLIYDNFTGTWVGKKNAKLFLLYRFFSSISSLIIIFSFLDILVYFVEDYCFGTYFLGCMCISILFLIKAFFQIVLCLRVINKIAFTKFTRLGNVNNERDCVDEEELSFTPSEVYKNIKNYLGDNIFLWGLPIPSFRGFSDNELYAMQRKKFLFS</sequence>
<comment type="caution">
    <text evidence="2">The sequence shown here is derived from an EMBL/GenBank/DDBJ whole genome shotgun (WGS) entry which is preliminary data.</text>
</comment>
<reference evidence="2 3" key="1">
    <citation type="submission" date="2024-04" db="EMBL/GenBank/DDBJ databases">
        <title>Tritrichomonas musculus Genome.</title>
        <authorList>
            <person name="Alves-Ferreira E."/>
            <person name="Grigg M."/>
            <person name="Lorenzi H."/>
            <person name="Galac M."/>
        </authorList>
    </citation>
    <scope>NUCLEOTIDE SEQUENCE [LARGE SCALE GENOMIC DNA]</scope>
    <source>
        <strain evidence="2 3">EAF2021</strain>
    </source>
</reference>
<feature type="transmembrane region" description="Helical" evidence="1">
    <location>
        <begin position="101"/>
        <end position="125"/>
    </location>
</feature>
<accession>A0ABR2KM13</accession>
<organism evidence="2 3">
    <name type="scientific">Tritrichomonas musculus</name>
    <dbReference type="NCBI Taxonomy" id="1915356"/>
    <lineage>
        <taxon>Eukaryota</taxon>
        <taxon>Metamonada</taxon>
        <taxon>Parabasalia</taxon>
        <taxon>Tritrichomonadida</taxon>
        <taxon>Tritrichomonadidae</taxon>
        <taxon>Tritrichomonas</taxon>
    </lineage>
</organism>
<keyword evidence="1" id="KW-0472">Membrane</keyword>
<evidence type="ECO:0000313" key="3">
    <source>
        <dbReference type="Proteomes" id="UP001470230"/>
    </source>
</evidence>
<name>A0ABR2KM13_9EUKA</name>
<gene>
    <name evidence="2" type="ORF">M9Y10_029095</name>
</gene>
<dbReference type="EMBL" id="JAPFFF010000004">
    <property type="protein sequence ID" value="KAK8891873.1"/>
    <property type="molecule type" value="Genomic_DNA"/>
</dbReference>
<feature type="transmembrane region" description="Helical" evidence="1">
    <location>
        <begin position="131"/>
        <end position="160"/>
    </location>
</feature>
<evidence type="ECO:0000256" key="1">
    <source>
        <dbReference type="SAM" id="Phobius"/>
    </source>
</evidence>
<proteinExistence type="predicted"/>
<keyword evidence="3" id="KW-1185">Reference proteome</keyword>
<protein>
    <submittedName>
        <fullName evidence="2">Uncharacterized protein</fullName>
    </submittedName>
</protein>
<keyword evidence="1" id="KW-0812">Transmembrane</keyword>
<keyword evidence="1" id="KW-1133">Transmembrane helix</keyword>
<evidence type="ECO:0000313" key="2">
    <source>
        <dbReference type="EMBL" id="KAK8891873.1"/>
    </source>
</evidence>